<reference evidence="3" key="2">
    <citation type="submission" date="2025-08" db="UniProtKB">
        <authorList>
            <consortium name="RefSeq"/>
        </authorList>
    </citation>
    <scope>IDENTIFICATION</scope>
</reference>
<organism evidence="2 3">
    <name type="scientific">Lingula anatina</name>
    <name type="common">Brachiopod</name>
    <name type="synonym">Lingula unguis</name>
    <dbReference type="NCBI Taxonomy" id="7574"/>
    <lineage>
        <taxon>Eukaryota</taxon>
        <taxon>Metazoa</taxon>
        <taxon>Spiralia</taxon>
        <taxon>Lophotrochozoa</taxon>
        <taxon>Brachiopoda</taxon>
        <taxon>Linguliformea</taxon>
        <taxon>Lingulata</taxon>
        <taxon>Lingulida</taxon>
        <taxon>Linguloidea</taxon>
        <taxon>Lingulidae</taxon>
        <taxon>Lingula</taxon>
    </lineage>
</organism>
<name>A0A1S3JA17_LINAN</name>
<dbReference type="PANTHER" id="PTHR22444:SF1">
    <property type="entry name" value="GLUTAMATE-RICH PROTEIN 1"/>
    <property type="match status" value="1"/>
</dbReference>
<dbReference type="PANTHER" id="PTHR22444">
    <property type="entry name" value="GLUTAMATE-RICH PROTEIN 1"/>
    <property type="match status" value="1"/>
</dbReference>
<dbReference type="AlphaFoldDB" id="A0A1S3JA17"/>
<evidence type="ECO:0000256" key="1">
    <source>
        <dbReference type="SAM" id="MobiDB-lite"/>
    </source>
</evidence>
<evidence type="ECO:0000313" key="2">
    <source>
        <dbReference type="Proteomes" id="UP000085678"/>
    </source>
</evidence>
<keyword evidence="2" id="KW-1185">Reference proteome</keyword>
<dbReference type="InParanoid" id="A0A1S3JA17"/>
<feature type="compositionally biased region" description="Polar residues" evidence="1">
    <location>
        <begin position="160"/>
        <end position="170"/>
    </location>
</feature>
<dbReference type="Proteomes" id="UP000085678">
    <property type="component" value="Unplaced"/>
</dbReference>
<protein>
    <submittedName>
        <fullName evidence="3">Uncharacterized protein LOC106171445 isoform X1</fullName>
    </submittedName>
</protein>
<feature type="compositionally biased region" description="Basic residues" evidence="1">
    <location>
        <begin position="100"/>
        <end position="112"/>
    </location>
</feature>
<feature type="compositionally biased region" description="Basic residues" evidence="1">
    <location>
        <begin position="172"/>
        <end position="182"/>
    </location>
</feature>
<reference evidence="3" key="1">
    <citation type="journal article" date="2015" name="Nat. Commun.">
        <title>The Lingula genome provides insights into brachiopod evolution and the origin of phosphate biomineralization.</title>
        <authorList>
            <person name="Luo Y.J."/>
            <person name="Takeuchi T."/>
            <person name="Koyanagi R."/>
            <person name="Yamada L."/>
            <person name="Kanda M."/>
            <person name="Khalturina M."/>
            <person name="Fujie M."/>
            <person name="Yamasaki S.I."/>
            <person name="Endo K."/>
            <person name="Satoh N."/>
        </authorList>
    </citation>
    <scope>NUCLEOTIDE SEQUENCE</scope>
</reference>
<feature type="region of interest" description="Disordered" evidence="1">
    <location>
        <begin position="53"/>
        <end position="182"/>
    </location>
</feature>
<feature type="compositionally biased region" description="Basic and acidic residues" evidence="1">
    <location>
        <begin position="138"/>
        <end position="158"/>
    </location>
</feature>
<dbReference type="GeneID" id="106171445"/>
<sequence length="326" mass="37561">MGSEDDSAKRNEVFRSKVLKTIYPKEGGTDPVLSDSDEDIHVPTQIQILQPKKSKMYTVTPPPEGFDYEESTHLISHVMQQDSESLDNASGSEGDGTTQYKRRKRKRHGKPFHAREQAVVSTAEGMDAASPIKTNCRNKVDSNKSDSCKDSNLDDDLKSTTGIPNTHNLTKNQKRKLKKKRRKEKVKGKELDVLSKDFTYDSERHQVKCEELQREKMLVCRESFKEFLSNLWEVYSSEVQIQSDNTTYCKFKDPVTKFLQSIDDETLLSDSDVSYLDRIKTVLLLKDRERFGMLMKDWREHSKVEIEFVHAVCKLSEYWLSSVVTS</sequence>
<gene>
    <name evidence="3" type="primary">LOC106171445</name>
</gene>
<evidence type="ECO:0000313" key="3">
    <source>
        <dbReference type="RefSeq" id="XP_013407247.1"/>
    </source>
</evidence>
<proteinExistence type="predicted"/>
<dbReference type="KEGG" id="lak:106171445"/>
<feature type="compositionally biased region" description="Polar residues" evidence="1">
    <location>
        <begin position="78"/>
        <end position="99"/>
    </location>
</feature>
<dbReference type="RefSeq" id="XP_013407247.1">
    <property type="nucleotide sequence ID" value="XM_013551793.1"/>
</dbReference>
<dbReference type="InterPro" id="IPR026719">
    <property type="entry name" value="ERICH1"/>
</dbReference>
<accession>A0A1S3JA17</accession>